<organism evidence="5 6">
    <name type="scientific">Candidatus Thermoflexus japonica</name>
    <dbReference type="NCBI Taxonomy" id="2035417"/>
    <lineage>
        <taxon>Bacteria</taxon>
        <taxon>Bacillati</taxon>
        <taxon>Chloroflexota</taxon>
        <taxon>Thermoflexia</taxon>
        <taxon>Thermoflexales</taxon>
        <taxon>Thermoflexaceae</taxon>
        <taxon>Thermoflexus</taxon>
    </lineage>
</organism>
<dbReference type="Gene3D" id="1.25.40.10">
    <property type="entry name" value="Tetratricopeptide repeat domain"/>
    <property type="match status" value="2"/>
</dbReference>
<name>A0A2H5Y8X0_9CHLR</name>
<dbReference type="SUPFAM" id="SSF46894">
    <property type="entry name" value="C-terminal effector domain of the bipartite response regulators"/>
    <property type="match status" value="1"/>
</dbReference>
<evidence type="ECO:0000313" key="6">
    <source>
        <dbReference type="Proteomes" id="UP000236642"/>
    </source>
</evidence>
<dbReference type="PANTHER" id="PTHR35807">
    <property type="entry name" value="TRANSCRIPTIONAL REGULATOR REDD-RELATED"/>
    <property type="match status" value="1"/>
</dbReference>
<evidence type="ECO:0000313" key="5">
    <source>
        <dbReference type="EMBL" id="GBD09896.1"/>
    </source>
</evidence>
<gene>
    <name evidence="5" type="ORF">HRbin22_02158</name>
</gene>
<dbReference type="AlphaFoldDB" id="A0A2H5Y8X0"/>
<evidence type="ECO:0000256" key="2">
    <source>
        <dbReference type="ARBA" id="ARBA00023125"/>
    </source>
</evidence>
<dbReference type="Gene3D" id="1.10.10.10">
    <property type="entry name" value="Winged helix-like DNA-binding domain superfamily/Winged helix DNA-binding domain"/>
    <property type="match status" value="1"/>
</dbReference>
<dbReference type="Proteomes" id="UP000236642">
    <property type="component" value="Unassembled WGS sequence"/>
</dbReference>
<dbReference type="InterPro" id="IPR016032">
    <property type="entry name" value="Sig_transdc_resp-reg_C-effctor"/>
</dbReference>
<dbReference type="GO" id="GO:0003677">
    <property type="term" value="F:DNA binding"/>
    <property type="evidence" value="ECO:0007669"/>
    <property type="project" value="UniProtKB-KW"/>
</dbReference>
<dbReference type="InterPro" id="IPR036388">
    <property type="entry name" value="WH-like_DNA-bd_sf"/>
</dbReference>
<dbReference type="InterPro" id="IPR019734">
    <property type="entry name" value="TPR_rpt"/>
</dbReference>
<dbReference type="SUPFAM" id="SSF48452">
    <property type="entry name" value="TPR-like"/>
    <property type="match status" value="2"/>
</dbReference>
<dbReference type="EMBL" id="BEHY01000079">
    <property type="protein sequence ID" value="GBD09896.1"/>
    <property type="molecule type" value="Genomic_DNA"/>
</dbReference>
<dbReference type="InterPro" id="IPR051677">
    <property type="entry name" value="AfsR-DnrI-RedD_regulator"/>
</dbReference>
<dbReference type="InterPro" id="IPR001867">
    <property type="entry name" value="OmpR/PhoB-type_DNA-bd"/>
</dbReference>
<reference evidence="6" key="1">
    <citation type="submission" date="2017-09" db="EMBL/GenBank/DDBJ databases">
        <title>Metaegenomics of thermophilic ammonia-oxidizing enrichment culture.</title>
        <authorList>
            <person name="Kato S."/>
            <person name="Suzuki K."/>
        </authorList>
    </citation>
    <scope>NUCLEOTIDE SEQUENCE [LARGE SCALE GENOMIC DNA]</scope>
</reference>
<proteinExistence type="inferred from homology"/>
<evidence type="ECO:0000259" key="3">
    <source>
        <dbReference type="SMART" id="SM00862"/>
    </source>
</evidence>
<protein>
    <recommendedName>
        <fullName evidence="7">DNA-binding transcriptional activator of the SARP family</fullName>
    </recommendedName>
</protein>
<dbReference type="InterPro" id="IPR005158">
    <property type="entry name" value="BTAD"/>
</dbReference>
<feature type="domain" description="Bacterial transcriptional activator" evidence="4">
    <location>
        <begin position="105"/>
        <end position="242"/>
    </location>
</feature>
<dbReference type="GO" id="GO:0006355">
    <property type="term" value="P:regulation of DNA-templated transcription"/>
    <property type="evidence" value="ECO:0007669"/>
    <property type="project" value="InterPro"/>
</dbReference>
<dbReference type="SMART" id="SM00862">
    <property type="entry name" value="Trans_reg_C"/>
    <property type="match status" value="1"/>
</dbReference>
<accession>A0A2H5Y8X0</accession>
<dbReference type="SMART" id="SM00028">
    <property type="entry name" value="TPR"/>
    <property type="match status" value="3"/>
</dbReference>
<sequence>MAARPAWRIRFFGGLRVEGPGRSLSALARQPQTGALLAFLALHPFCAFSRSDLAERLWPDLPPERAAGALRAALYRLRRQIGARRTPLRIDRYRIAFAPQSPWWTDVRAFELLLQRARTAPPYRARMDLEAAVSLYAGDLLPDWEAPWVVGWRARFREGFLEALRRLWHLCEALGDLPAAEAWAERLIQTEPTDAPAVRFLIRQAQARGEHNIASRRWEAYRSACREAGILPDPALMAQGVASPGIRPAISLGRLLQALQELSQEEPGFPAAALQQAVLEAMIEAAERALARGDYARAAPWATAALMALSPETPGEWAWRARCAADAVADFWNDPVRQAENLRAMHRLARRMGDPQRRAEAVARWAWFEIQRGRFARAERLLTAAEASLTAAGPLFLALFRRMRGLAALRRGWFPAARAYLQAALELLPPSAPAAHRAATLNALAVARRHMGDYEGALSTLEEAWALLDEPAWDALPGRLIRTNRIVFRGWIAPPSPEGWSAIEACWEEARGQRDPEGVVWIAAAALRIALRWGDPERAEAWRARLEALWPEAGEGYEGPRAALSLALAHGVRGNRWEAARWRRRAQRMGRRWGRDEIVLWALALRCRWTPAARREFERLIERVGWEAWHTFQMESPFLWPRIRPAHSPVAPGDVHEEEAPVYESRE</sequence>
<evidence type="ECO:0000259" key="4">
    <source>
        <dbReference type="SMART" id="SM01043"/>
    </source>
</evidence>
<dbReference type="InterPro" id="IPR011990">
    <property type="entry name" value="TPR-like_helical_dom_sf"/>
</dbReference>
<dbReference type="SMART" id="SM01043">
    <property type="entry name" value="BTAD"/>
    <property type="match status" value="1"/>
</dbReference>
<comment type="similarity">
    <text evidence="1">Belongs to the AfsR/DnrI/RedD regulatory family.</text>
</comment>
<keyword evidence="2" id="KW-0238">DNA-binding</keyword>
<dbReference type="GO" id="GO:0000160">
    <property type="term" value="P:phosphorelay signal transduction system"/>
    <property type="evidence" value="ECO:0007669"/>
    <property type="project" value="InterPro"/>
</dbReference>
<comment type="caution">
    <text evidence="5">The sequence shown here is derived from an EMBL/GenBank/DDBJ whole genome shotgun (WGS) entry which is preliminary data.</text>
</comment>
<feature type="domain" description="OmpR/PhoB-type" evidence="3">
    <location>
        <begin position="21"/>
        <end position="95"/>
    </location>
</feature>
<evidence type="ECO:0008006" key="7">
    <source>
        <dbReference type="Google" id="ProtNLM"/>
    </source>
</evidence>
<evidence type="ECO:0000256" key="1">
    <source>
        <dbReference type="ARBA" id="ARBA00005820"/>
    </source>
</evidence>